<dbReference type="Pfam" id="PF01455">
    <property type="entry name" value="HupF_HypC"/>
    <property type="match status" value="1"/>
</dbReference>
<organism evidence="3 5">
    <name type="scientific">Jannaschia seohaensis</name>
    <dbReference type="NCBI Taxonomy" id="475081"/>
    <lineage>
        <taxon>Bacteria</taxon>
        <taxon>Pseudomonadati</taxon>
        <taxon>Pseudomonadota</taxon>
        <taxon>Alphaproteobacteria</taxon>
        <taxon>Rhodobacterales</taxon>
        <taxon>Roseobacteraceae</taxon>
        <taxon>Jannaschia</taxon>
    </lineage>
</organism>
<dbReference type="OrthoDB" id="9806017at2"/>
<dbReference type="EMBL" id="QGDJ01000001">
    <property type="protein sequence ID" value="PWJ21849.1"/>
    <property type="molecule type" value="Genomic_DNA"/>
</dbReference>
<evidence type="ECO:0000256" key="1">
    <source>
        <dbReference type="ARBA" id="ARBA00006018"/>
    </source>
</evidence>
<gene>
    <name evidence="2" type="ORF">BCF38_101257</name>
    <name evidence="3" type="ORF">SAMN05421539_101257</name>
</gene>
<dbReference type="InterPro" id="IPR019812">
    <property type="entry name" value="Hydgase_assmbl_chp_CS"/>
</dbReference>
<evidence type="ECO:0000313" key="4">
    <source>
        <dbReference type="Proteomes" id="UP000245839"/>
    </source>
</evidence>
<reference evidence="2 4" key="2">
    <citation type="submission" date="2018-03" db="EMBL/GenBank/DDBJ databases">
        <title>Genomic Encyclopedia of Archaeal and Bacterial Type Strains, Phase II (KMG-II): from individual species to whole genera.</title>
        <authorList>
            <person name="Goeker M."/>
        </authorList>
    </citation>
    <scope>NUCLEOTIDE SEQUENCE [LARGE SCALE GENOMIC DNA]</scope>
    <source>
        <strain evidence="2 4">DSM 25227</strain>
    </source>
</reference>
<dbReference type="RefSeq" id="WP_109562471.1">
    <property type="nucleotide sequence ID" value="NZ_QGDJ01000001.1"/>
</dbReference>
<keyword evidence="4" id="KW-1185">Reference proteome</keyword>
<dbReference type="SUPFAM" id="SSF159127">
    <property type="entry name" value="HupF/HypC-like"/>
    <property type="match status" value="1"/>
</dbReference>
<evidence type="ECO:0000313" key="5">
    <source>
        <dbReference type="Proteomes" id="UP000251571"/>
    </source>
</evidence>
<evidence type="ECO:0000313" key="2">
    <source>
        <dbReference type="EMBL" id="PWJ21849.1"/>
    </source>
</evidence>
<dbReference type="InterPro" id="IPR001109">
    <property type="entry name" value="Hydrogenase_HupF/HypC"/>
</dbReference>
<dbReference type="NCBIfam" id="TIGR00074">
    <property type="entry name" value="hypC_hupF"/>
    <property type="match status" value="1"/>
</dbReference>
<dbReference type="Proteomes" id="UP000245839">
    <property type="component" value="Unassembled WGS sequence"/>
</dbReference>
<dbReference type="PROSITE" id="PS01097">
    <property type="entry name" value="HUPF_HYPC"/>
    <property type="match status" value="1"/>
</dbReference>
<dbReference type="AlphaFoldDB" id="A0A2Y9A7H4"/>
<comment type="similarity">
    <text evidence="1">Belongs to the HupF/HypC family.</text>
</comment>
<dbReference type="PRINTS" id="PR00445">
    <property type="entry name" value="HUPFHYPC"/>
</dbReference>
<evidence type="ECO:0000313" key="3">
    <source>
        <dbReference type="EMBL" id="SSA38127.1"/>
    </source>
</evidence>
<sequence length="106" mass="10658">MCVGVPMQVLGQDGIAGRATDGTAEHLIDLTLTGPLAPGTWVLTQLGCAREVISADEARLIADALEGLRSVMAGGDGNGAFADLHARTPSLPPHLAAAQSAGKTTA</sequence>
<protein>
    <submittedName>
        <fullName evidence="3">Hydrogenase expression/formation protein HypC</fullName>
    </submittedName>
</protein>
<proteinExistence type="inferred from homology"/>
<reference evidence="3 5" key="1">
    <citation type="submission" date="2016-10" db="EMBL/GenBank/DDBJ databases">
        <authorList>
            <person name="Cai Z."/>
        </authorList>
    </citation>
    <scope>NUCLEOTIDE SEQUENCE [LARGE SCALE GENOMIC DNA]</scope>
    <source>
        <strain evidence="3 5">DSM 25227</strain>
    </source>
</reference>
<dbReference type="EMBL" id="UETC01000001">
    <property type="protein sequence ID" value="SSA38127.1"/>
    <property type="molecule type" value="Genomic_DNA"/>
</dbReference>
<dbReference type="Gene3D" id="2.30.30.140">
    <property type="match status" value="1"/>
</dbReference>
<dbReference type="Proteomes" id="UP000251571">
    <property type="component" value="Unassembled WGS sequence"/>
</dbReference>
<accession>A0A2Y9A7H4</accession>
<name>A0A2Y9A7H4_9RHOB</name>